<evidence type="ECO:0008006" key="5">
    <source>
        <dbReference type="Google" id="ProtNLM"/>
    </source>
</evidence>
<keyword evidence="2" id="KW-0732">Signal</keyword>
<sequence>MWNLASDYLILWMTWAPGGSAISLPTLCCVSDSNSVAIAALYSFESGKAVASLWVGESLHIEEVPMCKPMKFPRRSGDLTCRLHLVLTTETSGSNKSGRSGEGGAEELAENEGVTNTANKDI</sequence>
<dbReference type="EMBL" id="MU167387">
    <property type="protein sequence ID" value="KAG0141408.1"/>
    <property type="molecule type" value="Genomic_DNA"/>
</dbReference>
<evidence type="ECO:0000313" key="3">
    <source>
        <dbReference type="EMBL" id="KAG0141408.1"/>
    </source>
</evidence>
<evidence type="ECO:0000313" key="4">
    <source>
        <dbReference type="Proteomes" id="UP000886653"/>
    </source>
</evidence>
<feature type="region of interest" description="Disordered" evidence="1">
    <location>
        <begin position="91"/>
        <end position="122"/>
    </location>
</feature>
<proteinExistence type="predicted"/>
<accession>A0A9P6NCB3</accession>
<dbReference type="Proteomes" id="UP000886653">
    <property type="component" value="Unassembled WGS sequence"/>
</dbReference>
<evidence type="ECO:0000256" key="1">
    <source>
        <dbReference type="SAM" id="MobiDB-lite"/>
    </source>
</evidence>
<name>A0A9P6NCB3_9BASI</name>
<keyword evidence="4" id="KW-1185">Reference proteome</keyword>
<feature type="chain" id="PRO_5040503796" description="Secreted protein" evidence="2">
    <location>
        <begin position="22"/>
        <end position="122"/>
    </location>
</feature>
<comment type="caution">
    <text evidence="3">The sequence shown here is derived from an EMBL/GenBank/DDBJ whole genome shotgun (WGS) entry which is preliminary data.</text>
</comment>
<reference evidence="3" key="1">
    <citation type="submission" date="2013-11" db="EMBL/GenBank/DDBJ databases">
        <title>Genome sequence of the fusiform rust pathogen reveals effectors for host alternation and coevolution with pine.</title>
        <authorList>
            <consortium name="DOE Joint Genome Institute"/>
            <person name="Smith K."/>
            <person name="Pendleton A."/>
            <person name="Kubisiak T."/>
            <person name="Anderson C."/>
            <person name="Salamov A."/>
            <person name="Aerts A."/>
            <person name="Riley R."/>
            <person name="Clum A."/>
            <person name="Lindquist E."/>
            <person name="Ence D."/>
            <person name="Campbell M."/>
            <person name="Kronenberg Z."/>
            <person name="Feau N."/>
            <person name="Dhillon B."/>
            <person name="Hamelin R."/>
            <person name="Burleigh J."/>
            <person name="Smith J."/>
            <person name="Yandell M."/>
            <person name="Nelson C."/>
            <person name="Grigoriev I."/>
            <person name="Davis J."/>
        </authorList>
    </citation>
    <scope>NUCLEOTIDE SEQUENCE</scope>
    <source>
        <strain evidence="3">G11</strain>
    </source>
</reference>
<protein>
    <recommendedName>
        <fullName evidence="5">Secreted protein</fullName>
    </recommendedName>
</protein>
<evidence type="ECO:0000256" key="2">
    <source>
        <dbReference type="SAM" id="SignalP"/>
    </source>
</evidence>
<gene>
    <name evidence="3" type="ORF">CROQUDRAFT_292649</name>
</gene>
<feature type="signal peptide" evidence="2">
    <location>
        <begin position="1"/>
        <end position="21"/>
    </location>
</feature>
<organism evidence="3 4">
    <name type="scientific">Cronartium quercuum f. sp. fusiforme G11</name>
    <dbReference type="NCBI Taxonomy" id="708437"/>
    <lineage>
        <taxon>Eukaryota</taxon>
        <taxon>Fungi</taxon>
        <taxon>Dikarya</taxon>
        <taxon>Basidiomycota</taxon>
        <taxon>Pucciniomycotina</taxon>
        <taxon>Pucciniomycetes</taxon>
        <taxon>Pucciniales</taxon>
        <taxon>Coleosporiaceae</taxon>
        <taxon>Cronartium</taxon>
    </lineage>
</organism>
<dbReference type="AlphaFoldDB" id="A0A9P6NCB3"/>